<evidence type="ECO:0000256" key="3">
    <source>
        <dbReference type="ARBA" id="ARBA00023027"/>
    </source>
</evidence>
<dbReference type="Pfam" id="PF00171">
    <property type="entry name" value="Aldedh"/>
    <property type="match status" value="1"/>
</dbReference>
<feature type="compositionally biased region" description="Basic residues" evidence="4">
    <location>
        <begin position="147"/>
        <end position="157"/>
    </location>
</feature>
<evidence type="ECO:0000256" key="2">
    <source>
        <dbReference type="ARBA" id="ARBA00023002"/>
    </source>
</evidence>
<protein>
    <recommendedName>
        <fullName evidence="5">Aldehyde dehydrogenase domain-containing protein</fullName>
    </recommendedName>
</protein>
<dbReference type="AlphaFoldDB" id="A0AAT9HE92"/>
<proteinExistence type="inferred from homology"/>
<feature type="region of interest" description="Disordered" evidence="4">
    <location>
        <begin position="126"/>
        <end position="157"/>
    </location>
</feature>
<evidence type="ECO:0000256" key="1">
    <source>
        <dbReference type="ARBA" id="ARBA00009986"/>
    </source>
</evidence>
<name>A0AAT9HE92_9ACTN</name>
<sequence length="157" mass="16823">MSTELRRLRNYIGGEFRDAADGRTTEVVNPATGEAYATAPLSGRADVDAAMAAAAEAFPGWRDTTPAERQKALLKIADAFEERAEELIAAEVENTGKPTGLTRTEEIPPMVDQIRFFAGAARMLEGKGPASTWRGSPPSSAVSRSVSARRSRPGTTR</sequence>
<dbReference type="EMBL" id="AP035768">
    <property type="protein sequence ID" value="BFO15721.1"/>
    <property type="molecule type" value="Genomic_DNA"/>
</dbReference>
<reference evidence="6" key="1">
    <citation type="submission" date="2024-06" db="EMBL/GenBank/DDBJ databases">
        <authorList>
            <consortium name="consrtm"/>
            <person name="Uemura M."/>
            <person name="Terahara T."/>
        </authorList>
    </citation>
    <scope>NUCLEOTIDE SEQUENCE</scope>
    <source>
        <strain evidence="6">KM77-8</strain>
    </source>
</reference>
<organism evidence="6">
    <name type="scientific">Streptomyces haneummycinicus</name>
    <dbReference type="NCBI Taxonomy" id="3074435"/>
    <lineage>
        <taxon>Bacteria</taxon>
        <taxon>Bacillati</taxon>
        <taxon>Actinomycetota</taxon>
        <taxon>Actinomycetes</taxon>
        <taxon>Kitasatosporales</taxon>
        <taxon>Streptomycetaceae</taxon>
        <taxon>Streptomyces</taxon>
    </lineage>
</organism>
<gene>
    <name evidence="6" type="ORF">SHKM778_21090</name>
</gene>
<dbReference type="SUPFAM" id="SSF53720">
    <property type="entry name" value="ALDH-like"/>
    <property type="match status" value="1"/>
</dbReference>
<dbReference type="Gene3D" id="3.40.605.10">
    <property type="entry name" value="Aldehyde Dehydrogenase, Chain A, domain 1"/>
    <property type="match status" value="1"/>
</dbReference>
<evidence type="ECO:0000259" key="5">
    <source>
        <dbReference type="Pfam" id="PF00171"/>
    </source>
</evidence>
<dbReference type="PANTHER" id="PTHR43720">
    <property type="entry name" value="2-AMINOMUCONIC SEMIALDEHYDE DEHYDROGENASE"/>
    <property type="match status" value="1"/>
</dbReference>
<evidence type="ECO:0000256" key="4">
    <source>
        <dbReference type="SAM" id="MobiDB-lite"/>
    </source>
</evidence>
<feature type="compositionally biased region" description="Low complexity" evidence="4">
    <location>
        <begin position="134"/>
        <end position="146"/>
    </location>
</feature>
<dbReference type="PANTHER" id="PTHR43720:SF2">
    <property type="entry name" value="2-AMINOMUCONIC SEMIALDEHYDE DEHYDROGENASE"/>
    <property type="match status" value="1"/>
</dbReference>
<dbReference type="InterPro" id="IPR015590">
    <property type="entry name" value="Aldehyde_DH_dom"/>
</dbReference>
<feature type="domain" description="Aldehyde dehydrogenase" evidence="5">
    <location>
        <begin position="19"/>
        <end position="128"/>
    </location>
</feature>
<dbReference type="InterPro" id="IPR016162">
    <property type="entry name" value="Ald_DH_N"/>
</dbReference>
<dbReference type="GO" id="GO:0016620">
    <property type="term" value="F:oxidoreductase activity, acting on the aldehyde or oxo group of donors, NAD or NADP as acceptor"/>
    <property type="evidence" value="ECO:0007669"/>
    <property type="project" value="TreeGrafter"/>
</dbReference>
<reference evidence="6" key="2">
    <citation type="submission" date="2024-07" db="EMBL/GenBank/DDBJ databases">
        <title>Streptomyces haneummycinica sp. nov., a new antibiotic-producing actinobacterium isolated from marine sediment.</title>
        <authorList>
            <person name="Uemura M."/>
            <person name="Hamada M."/>
            <person name="Hirano S."/>
            <person name="Kobayashi K."/>
            <person name="Ohshiro T."/>
            <person name="Kobayashi T."/>
            <person name="Terahara T."/>
        </authorList>
    </citation>
    <scope>NUCLEOTIDE SEQUENCE</scope>
    <source>
        <strain evidence="6">KM77-8</strain>
    </source>
</reference>
<comment type="similarity">
    <text evidence="1">Belongs to the aldehyde dehydrogenase family.</text>
</comment>
<accession>A0AAT9HE92</accession>
<dbReference type="InterPro" id="IPR016161">
    <property type="entry name" value="Ald_DH/histidinol_DH"/>
</dbReference>
<keyword evidence="2" id="KW-0560">Oxidoreductase</keyword>
<evidence type="ECO:0000313" key="6">
    <source>
        <dbReference type="EMBL" id="BFO15721.1"/>
    </source>
</evidence>
<keyword evidence="3" id="KW-0520">NAD</keyword>